<organism evidence="2 3">
    <name type="scientific">Clavelina lepadiformis</name>
    <name type="common">Light-bulb sea squirt</name>
    <name type="synonym">Ascidia lepadiformis</name>
    <dbReference type="NCBI Taxonomy" id="159417"/>
    <lineage>
        <taxon>Eukaryota</taxon>
        <taxon>Metazoa</taxon>
        <taxon>Chordata</taxon>
        <taxon>Tunicata</taxon>
        <taxon>Ascidiacea</taxon>
        <taxon>Aplousobranchia</taxon>
        <taxon>Clavelinidae</taxon>
        <taxon>Clavelina</taxon>
    </lineage>
</organism>
<name>A0ABP0GCS0_CLALP</name>
<evidence type="ECO:0000313" key="3">
    <source>
        <dbReference type="Proteomes" id="UP001642483"/>
    </source>
</evidence>
<keyword evidence="3" id="KW-1185">Reference proteome</keyword>
<dbReference type="Proteomes" id="UP001642483">
    <property type="component" value="Unassembled WGS sequence"/>
</dbReference>
<evidence type="ECO:0000256" key="1">
    <source>
        <dbReference type="SAM" id="MobiDB-lite"/>
    </source>
</evidence>
<evidence type="ECO:0008006" key="4">
    <source>
        <dbReference type="Google" id="ProtNLM"/>
    </source>
</evidence>
<proteinExistence type="predicted"/>
<feature type="region of interest" description="Disordered" evidence="1">
    <location>
        <begin position="113"/>
        <end position="158"/>
    </location>
</feature>
<evidence type="ECO:0000313" key="2">
    <source>
        <dbReference type="EMBL" id="CAK8689587.1"/>
    </source>
</evidence>
<gene>
    <name evidence="2" type="ORF">CVLEPA_LOCUS21569</name>
</gene>
<dbReference type="EMBL" id="CAWYQH010000108">
    <property type="protein sequence ID" value="CAK8689587.1"/>
    <property type="molecule type" value="Genomic_DNA"/>
</dbReference>
<dbReference type="InterPro" id="IPR028226">
    <property type="entry name" value="LIN37"/>
</dbReference>
<sequence length="244" mass="28099">MSECLSEQELDAHDARADFENLLQGIIAKANAGESLGAQNSGNEEEKDYEDSQKGLSTPSKMTRKRRRKDDQKDDKLKSNSFIMKLFDRSVDLAAFNDNTSLYPVCRAWMENDPSGKNKTKQMNGRGEHKHPDDEASEDEETVGSITEISPPKIPWSNMDENGQYTSPRVPDLLPQPKDKLEMYLKNQTVTPQAETLLVNHLRHWKKVRETWIEKSRENESRYRDSMDTLKEIFQRNVYNNSAT</sequence>
<feature type="region of interest" description="Disordered" evidence="1">
    <location>
        <begin position="32"/>
        <end position="76"/>
    </location>
</feature>
<dbReference type="PANTHER" id="PTHR31336">
    <property type="entry name" value="LIN37 HOMOLOG"/>
    <property type="match status" value="1"/>
</dbReference>
<dbReference type="Pfam" id="PF15306">
    <property type="entry name" value="LIN37"/>
    <property type="match status" value="1"/>
</dbReference>
<reference evidence="2 3" key="1">
    <citation type="submission" date="2024-02" db="EMBL/GenBank/DDBJ databases">
        <authorList>
            <person name="Daric V."/>
            <person name="Darras S."/>
        </authorList>
    </citation>
    <scope>NUCLEOTIDE SEQUENCE [LARGE SCALE GENOMIC DNA]</scope>
</reference>
<dbReference type="PANTHER" id="PTHR31336:SF3">
    <property type="entry name" value="PROTEIN LIN-37 HOMOLOG"/>
    <property type="match status" value="1"/>
</dbReference>
<protein>
    <recommendedName>
        <fullName evidence="4">Protein lin-37 homolog</fullName>
    </recommendedName>
</protein>
<comment type="caution">
    <text evidence="2">The sequence shown here is derived from an EMBL/GenBank/DDBJ whole genome shotgun (WGS) entry which is preliminary data.</text>
</comment>
<accession>A0ABP0GCS0</accession>